<dbReference type="CDD" id="cd12108">
    <property type="entry name" value="Hr-like"/>
    <property type="match status" value="1"/>
</dbReference>
<gene>
    <name evidence="3" type="ORF">Pyn_05967</name>
</gene>
<sequence length="721" mass="81197">MGGDDNSPQCLLPPSTDDAQPASSSPSSAARVRLVHTPILFLVCFHKALRAELEDLRHVTLAALESASRDRQGRDFVLQLLRRFEFLKLAYKYHCSAEDEIIFLALDGRTKNVASTYSLEHRSIDGLFDSIFNRLDALLDESGNISKQFQELVFCIGTLQAFICQHMLKEENSNEQVTFEANNKAGGAHHTGESADLKKLLKSNSPKRFFEENRSSIKANCIHSEVGYNPVDGLHLWHAAIMKDLTKILEELYQLRSSSSFLSLDSIVVQLKFFADVLAFYSSALEKLFHPVLNELFNSCLYPSSEQFPNEIHVEGLQRLLYCTPENGTPLCKFVEKLCWELESFVVGINKHFAFQETKVFPIVRMNCSHDMQQQLLYVSLHILPLGLLKCTTTWFSACLSEDESRSILSSLKQGDSLVNKSFASLLHEWFRIGHSGKTSVEKFRKDLQQIFKSRCTSLSKQFYDTSGSSSLSSNVQLCEGSNTRLIAPISSDKGKNSMPYSSGTNIHIYFPGTMKTSHHLPESLSGENLLGYDLHEPKPVDLIFFFHKALKKDLEYLVFDPLEIVCTYLCGSGEQDGSVCYKSINCSDKDSPAVNTKPFQNSDVDEKPKDSDSNQCIYTDTEYVRPCAKGDKKRCQEVQNATNQINDPVQLFQASQKSKYCECLLTLGQEDLEAAIRKISRDSSLDPQKKSHMIQNLLMRQSYFSGLVTAMTGLICTVRN</sequence>
<feature type="domain" description="Hemerythrin-like" evidence="2">
    <location>
        <begin position="45"/>
        <end position="172"/>
    </location>
</feature>
<accession>A0A314XKJ0</accession>
<dbReference type="OrthoDB" id="411372at2759"/>
<feature type="compositionally biased region" description="Low complexity" evidence="1">
    <location>
        <begin position="13"/>
        <end position="25"/>
    </location>
</feature>
<dbReference type="InterPro" id="IPR012312">
    <property type="entry name" value="Hemerythrin-like"/>
</dbReference>
<evidence type="ECO:0000313" key="4">
    <source>
        <dbReference type="Proteomes" id="UP000250321"/>
    </source>
</evidence>
<dbReference type="AlphaFoldDB" id="A0A314XKJ0"/>
<dbReference type="Proteomes" id="UP000250321">
    <property type="component" value="Unassembled WGS sequence"/>
</dbReference>
<protein>
    <recommendedName>
        <fullName evidence="2">Hemerythrin-like domain-containing protein</fullName>
    </recommendedName>
</protein>
<evidence type="ECO:0000259" key="2">
    <source>
        <dbReference type="Pfam" id="PF01814"/>
    </source>
</evidence>
<proteinExistence type="predicted"/>
<feature type="region of interest" description="Disordered" evidence="1">
    <location>
        <begin position="1"/>
        <end position="25"/>
    </location>
</feature>
<organism evidence="3 4">
    <name type="scientific">Prunus yedoensis var. nudiflora</name>
    <dbReference type="NCBI Taxonomy" id="2094558"/>
    <lineage>
        <taxon>Eukaryota</taxon>
        <taxon>Viridiplantae</taxon>
        <taxon>Streptophyta</taxon>
        <taxon>Embryophyta</taxon>
        <taxon>Tracheophyta</taxon>
        <taxon>Spermatophyta</taxon>
        <taxon>Magnoliopsida</taxon>
        <taxon>eudicotyledons</taxon>
        <taxon>Gunneridae</taxon>
        <taxon>Pentapetalae</taxon>
        <taxon>rosids</taxon>
        <taxon>fabids</taxon>
        <taxon>Rosales</taxon>
        <taxon>Rosaceae</taxon>
        <taxon>Amygdaloideae</taxon>
        <taxon>Amygdaleae</taxon>
        <taxon>Prunus</taxon>
    </lineage>
</organism>
<name>A0A314XKJ0_PRUYE</name>
<evidence type="ECO:0000313" key="3">
    <source>
        <dbReference type="EMBL" id="PQP92709.1"/>
    </source>
</evidence>
<dbReference type="Pfam" id="PF01814">
    <property type="entry name" value="Hemerythrin"/>
    <property type="match status" value="1"/>
</dbReference>
<dbReference type="EMBL" id="PJQY01002541">
    <property type="protein sequence ID" value="PQP92709.1"/>
    <property type="molecule type" value="Genomic_DNA"/>
</dbReference>
<reference evidence="3 4" key="1">
    <citation type="submission" date="2018-02" db="EMBL/GenBank/DDBJ databases">
        <title>Draft genome of wild Prunus yedoensis var. nudiflora.</title>
        <authorList>
            <person name="Baek S."/>
            <person name="Kim J.-H."/>
            <person name="Choi K."/>
            <person name="Kim G.-B."/>
            <person name="Cho A."/>
            <person name="Jang H."/>
            <person name="Shin C.-H."/>
            <person name="Yu H.-J."/>
            <person name="Mun J.-H."/>
        </authorList>
    </citation>
    <scope>NUCLEOTIDE SEQUENCE [LARGE SCALE GENOMIC DNA]</scope>
    <source>
        <strain evidence="4">cv. Jeju island</strain>
        <tissue evidence="3">Leaf</tissue>
    </source>
</reference>
<comment type="caution">
    <text evidence="3">The sequence shown here is derived from an EMBL/GenBank/DDBJ whole genome shotgun (WGS) entry which is preliminary data.</text>
</comment>
<evidence type="ECO:0000256" key="1">
    <source>
        <dbReference type="SAM" id="MobiDB-lite"/>
    </source>
</evidence>
<dbReference type="STRING" id="2094558.A0A314XKJ0"/>
<keyword evidence="4" id="KW-1185">Reference proteome</keyword>
<dbReference type="Gene3D" id="1.20.120.520">
    <property type="entry name" value="nmb1532 protein domain like"/>
    <property type="match status" value="2"/>
</dbReference>